<dbReference type="Proteomes" id="UP000826234">
    <property type="component" value="Unassembled WGS sequence"/>
</dbReference>
<dbReference type="EMBL" id="JAIPUX010003289">
    <property type="protein sequence ID" value="KAH0620482.1"/>
    <property type="molecule type" value="Genomic_DNA"/>
</dbReference>
<gene>
    <name evidence="1" type="ORF">JD844_020997</name>
</gene>
<reference evidence="1 2" key="1">
    <citation type="journal article" date="2022" name="Gigascience">
        <title>A chromosome-level genome assembly and annotation of the desert horned lizard, Phrynosoma platyrhinos, provides insight into chromosomal rearrangements among reptiles.</title>
        <authorList>
            <person name="Koochekian N."/>
            <person name="Ascanio A."/>
            <person name="Farleigh K."/>
            <person name="Card D.C."/>
            <person name="Schield D.R."/>
            <person name="Castoe T.A."/>
            <person name="Jezkova T."/>
        </authorList>
    </citation>
    <scope>NUCLEOTIDE SEQUENCE [LARGE SCALE GENOMIC DNA]</scope>
    <source>
        <strain evidence="1">NK-2021</strain>
    </source>
</reference>
<name>A0ABQ7ST01_PHRPL</name>
<sequence>MASGTSSLLPPDFKLPGMHGSIQFLCKKVVPFINELPIDNRKMVCIFEAEAYKLIGHQFSTGRQLYCEIKVMEAHCLASEGKENQLLTSVNASAAGQGKEASKRSVMISEAGRKKWFWHLLQT</sequence>
<evidence type="ECO:0000313" key="2">
    <source>
        <dbReference type="Proteomes" id="UP000826234"/>
    </source>
</evidence>
<organism evidence="1 2">
    <name type="scientific">Phrynosoma platyrhinos</name>
    <name type="common">Desert horned lizard</name>
    <dbReference type="NCBI Taxonomy" id="52577"/>
    <lineage>
        <taxon>Eukaryota</taxon>
        <taxon>Metazoa</taxon>
        <taxon>Chordata</taxon>
        <taxon>Craniata</taxon>
        <taxon>Vertebrata</taxon>
        <taxon>Euteleostomi</taxon>
        <taxon>Lepidosauria</taxon>
        <taxon>Squamata</taxon>
        <taxon>Bifurcata</taxon>
        <taxon>Unidentata</taxon>
        <taxon>Episquamata</taxon>
        <taxon>Toxicofera</taxon>
        <taxon>Iguania</taxon>
        <taxon>Phrynosomatidae</taxon>
        <taxon>Phrynosomatinae</taxon>
        <taxon>Phrynosoma</taxon>
    </lineage>
</organism>
<proteinExistence type="predicted"/>
<protein>
    <submittedName>
        <fullName evidence="1">Uncharacterized protein</fullName>
    </submittedName>
</protein>
<comment type="caution">
    <text evidence="1">The sequence shown here is derived from an EMBL/GenBank/DDBJ whole genome shotgun (WGS) entry which is preliminary data.</text>
</comment>
<evidence type="ECO:0000313" key="1">
    <source>
        <dbReference type="EMBL" id="KAH0620482.1"/>
    </source>
</evidence>
<accession>A0ABQ7ST01</accession>
<keyword evidence="2" id="KW-1185">Reference proteome</keyword>